<dbReference type="AlphaFoldDB" id="A0A8S9ZBU6"/>
<dbReference type="EMBL" id="JABEBT010000164">
    <property type="protein sequence ID" value="KAF7627168.1"/>
    <property type="molecule type" value="Genomic_DNA"/>
</dbReference>
<organism evidence="1 2">
    <name type="scientific">Meloidogyne graminicola</name>
    <dbReference type="NCBI Taxonomy" id="189291"/>
    <lineage>
        <taxon>Eukaryota</taxon>
        <taxon>Metazoa</taxon>
        <taxon>Ecdysozoa</taxon>
        <taxon>Nematoda</taxon>
        <taxon>Chromadorea</taxon>
        <taxon>Rhabditida</taxon>
        <taxon>Tylenchina</taxon>
        <taxon>Tylenchomorpha</taxon>
        <taxon>Tylenchoidea</taxon>
        <taxon>Meloidogynidae</taxon>
        <taxon>Meloidogyninae</taxon>
        <taxon>Meloidogyne</taxon>
    </lineage>
</organism>
<name>A0A8S9ZBU6_9BILA</name>
<sequence>IPNKWELTSCCENNCVFYEDYSGICNSGKDYVKVAITTEFNSIDYYYSEDENKANQKGVVIHAVHSFSIIQLHQYNYSFFFEATFFKLSTKIGRLPNEVGIGFTNKQGLEVALWIDKETKFTSCTINSKLDGTIKLKKVGDFCEFDNFGAGIRSLKNGRAYIYFTKNSTNIGKYILLSDVTINFVPYVSLRSCSVMKTKFQTNVLPNDDPPDTDFYSQSDWK</sequence>
<evidence type="ECO:0000313" key="2">
    <source>
        <dbReference type="Proteomes" id="UP000605970"/>
    </source>
</evidence>
<evidence type="ECO:0000313" key="1">
    <source>
        <dbReference type="EMBL" id="KAF7627168.1"/>
    </source>
</evidence>
<dbReference type="Proteomes" id="UP000605970">
    <property type="component" value="Unassembled WGS sequence"/>
</dbReference>
<gene>
    <name evidence="1" type="ORF">Mgra_00009565</name>
</gene>
<comment type="caution">
    <text evidence="1">The sequence shown here is derived from an EMBL/GenBank/DDBJ whole genome shotgun (WGS) entry which is preliminary data.</text>
</comment>
<keyword evidence="2" id="KW-1185">Reference proteome</keyword>
<feature type="non-terminal residue" evidence="1">
    <location>
        <position position="222"/>
    </location>
</feature>
<accession>A0A8S9ZBU6</accession>
<reference evidence="1" key="1">
    <citation type="journal article" date="2020" name="Ecol. Evol.">
        <title>Genome structure and content of the rice root-knot nematode (Meloidogyne graminicola).</title>
        <authorList>
            <person name="Phan N.T."/>
            <person name="Danchin E.G.J."/>
            <person name="Klopp C."/>
            <person name="Perfus-Barbeoch L."/>
            <person name="Kozlowski D.K."/>
            <person name="Koutsovoulos G.D."/>
            <person name="Lopez-Roques C."/>
            <person name="Bouchez O."/>
            <person name="Zahm M."/>
            <person name="Besnard G."/>
            <person name="Bellafiore S."/>
        </authorList>
    </citation>
    <scope>NUCLEOTIDE SEQUENCE</scope>
    <source>
        <strain evidence="1">VN-18</strain>
    </source>
</reference>
<protein>
    <submittedName>
        <fullName evidence="1">Uncharacterized protein</fullName>
    </submittedName>
</protein>
<proteinExistence type="predicted"/>